<organism evidence="2 3">
    <name type="scientific">Massariosphaeria phaeospora</name>
    <dbReference type="NCBI Taxonomy" id="100035"/>
    <lineage>
        <taxon>Eukaryota</taxon>
        <taxon>Fungi</taxon>
        <taxon>Dikarya</taxon>
        <taxon>Ascomycota</taxon>
        <taxon>Pezizomycotina</taxon>
        <taxon>Dothideomycetes</taxon>
        <taxon>Pleosporomycetidae</taxon>
        <taxon>Pleosporales</taxon>
        <taxon>Pleosporales incertae sedis</taxon>
        <taxon>Massariosphaeria</taxon>
    </lineage>
</organism>
<dbReference type="EMBL" id="JAADJZ010000028">
    <property type="protein sequence ID" value="KAF2866322.1"/>
    <property type="molecule type" value="Genomic_DNA"/>
</dbReference>
<feature type="region of interest" description="Disordered" evidence="1">
    <location>
        <begin position="134"/>
        <end position="161"/>
    </location>
</feature>
<gene>
    <name evidence="2" type="ORF">BDV95DRAFT_208272</name>
</gene>
<comment type="caution">
    <text evidence="2">The sequence shown here is derived from an EMBL/GenBank/DDBJ whole genome shotgun (WGS) entry which is preliminary data.</text>
</comment>
<evidence type="ECO:0000313" key="2">
    <source>
        <dbReference type="EMBL" id="KAF2866322.1"/>
    </source>
</evidence>
<protein>
    <submittedName>
        <fullName evidence="2">Uncharacterized protein</fullName>
    </submittedName>
</protein>
<dbReference type="Proteomes" id="UP000481861">
    <property type="component" value="Unassembled WGS sequence"/>
</dbReference>
<name>A0A7C8M875_9PLEO</name>
<dbReference type="AlphaFoldDB" id="A0A7C8M875"/>
<keyword evidence="3" id="KW-1185">Reference proteome</keyword>
<accession>A0A7C8M875</accession>
<evidence type="ECO:0000313" key="3">
    <source>
        <dbReference type="Proteomes" id="UP000481861"/>
    </source>
</evidence>
<sequence length="175" mass="19894">MYACRYLAIPALWLVPTQKCTFTVSCSSCRRLYPIKAAHFPELFPIPRQHLLPATTPPRPAPHTSVVQSTRGLPIHQEDVWSHFNVLSPLGRCAWILPHVRSCLMDKESYENSSSHSIPITGFKYHDVELKRNSTPYRGPPQAAQGSTTAGTHEHTQYTAVRKTRRLRVQRLPRS</sequence>
<reference evidence="2 3" key="1">
    <citation type="submission" date="2020-01" db="EMBL/GenBank/DDBJ databases">
        <authorList>
            <consortium name="DOE Joint Genome Institute"/>
            <person name="Haridas S."/>
            <person name="Albert R."/>
            <person name="Binder M."/>
            <person name="Bloem J."/>
            <person name="Labutti K."/>
            <person name="Salamov A."/>
            <person name="Andreopoulos B."/>
            <person name="Baker S.E."/>
            <person name="Barry K."/>
            <person name="Bills G."/>
            <person name="Bluhm B.H."/>
            <person name="Cannon C."/>
            <person name="Castanera R."/>
            <person name="Culley D.E."/>
            <person name="Daum C."/>
            <person name="Ezra D."/>
            <person name="Gonzalez J.B."/>
            <person name="Henrissat B."/>
            <person name="Kuo A."/>
            <person name="Liang C."/>
            <person name="Lipzen A."/>
            <person name="Lutzoni F."/>
            <person name="Magnuson J."/>
            <person name="Mondo S."/>
            <person name="Nolan M."/>
            <person name="Ohm R."/>
            <person name="Pangilinan J."/>
            <person name="Park H.-J.H."/>
            <person name="Ramirez L."/>
            <person name="Alfaro M."/>
            <person name="Sun H."/>
            <person name="Tritt A."/>
            <person name="Yoshinaga Y."/>
            <person name="Zwiers L.-H.L."/>
            <person name="Turgeon B.G."/>
            <person name="Goodwin S.B."/>
            <person name="Spatafora J.W."/>
            <person name="Crous P.W."/>
            <person name="Grigoriev I.V."/>
        </authorList>
    </citation>
    <scope>NUCLEOTIDE SEQUENCE [LARGE SCALE GENOMIC DNA]</scope>
    <source>
        <strain evidence="2 3">CBS 611.86</strain>
    </source>
</reference>
<proteinExistence type="predicted"/>
<evidence type="ECO:0000256" key="1">
    <source>
        <dbReference type="SAM" id="MobiDB-lite"/>
    </source>
</evidence>